<evidence type="ECO:0000256" key="1">
    <source>
        <dbReference type="ARBA" id="ARBA00023125"/>
    </source>
</evidence>
<sequence length="61" mass="7091">MGKRNNQNFVQIPFNMLIQQIRYKAEEAGIMVLVQDESHTSKCSFLDHEGIEHHDSYAGKR</sequence>
<dbReference type="NCBIfam" id="TIGR01766">
    <property type="entry name" value="IS200/IS605 family accessory protein TnpB-like domain"/>
    <property type="match status" value="1"/>
</dbReference>
<proteinExistence type="predicted"/>
<feature type="domain" description="Cas12f1-like TNB" evidence="2">
    <location>
        <begin position="14"/>
        <end position="44"/>
    </location>
</feature>
<dbReference type="Pfam" id="PF07282">
    <property type="entry name" value="Cas12f1-like_TNB"/>
    <property type="match status" value="1"/>
</dbReference>
<comment type="caution">
    <text evidence="3">The sequence shown here is derived from an EMBL/GenBank/DDBJ whole genome shotgun (WGS) entry which is preliminary data.</text>
</comment>
<reference evidence="3" key="1">
    <citation type="submission" date="2013-08" db="EMBL/GenBank/DDBJ databases">
        <authorList>
            <person name="Mendez C."/>
            <person name="Richter M."/>
            <person name="Ferrer M."/>
            <person name="Sanchez J."/>
        </authorList>
    </citation>
    <scope>NUCLEOTIDE SEQUENCE</scope>
</reference>
<dbReference type="EMBL" id="AUZX01007266">
    <property type="protein sequence ID" value="EQD60230.1"/>
    <property type="molecule type" value="Genomic_DNA"/>
</dbReference>
<dbReference type="GO" id="GO:0003677">
    <property type="term" value="F:DNA binding"/>
    <property type="evidence" value="ECO:0007669"/>
    <property type="project" value="UniProtKB-KW"/>
</dbReference>
<name>T1C276_9ZZZZ</name>
<dbReference type="AlphaFoldDB" id="T1C276"/>
<keyword evidence="1" id="KW-0238">DNA-binding</keyword>
<dbReference type="InterPro" id="IPR010095">
    <property type="entry name" value="Cas12f1-like_TNB"/>
</dbReference>
<organism evidence="3">
    <name type="scientific">mine drainage metagenome</name>
    <dbReference type="NCBI Taxonomy" id="410659"/>
    <lineage>
        <taxon>unclassified sequences</taxon>
        <taxon>metagenomes</taxon>
        <taxon>ecological metagenomes</taxon>
    </lineage>
</organism>
<accession>T1C276</accession>
<evidence type="ECO:0000259" key="2">
    <source>
        <dbReference type="Pfam" id="PF07282"/>
    </source>
</evidence>
<protein>
    <submittedName>
        <fullName evidence="3">IS605 OrfB family transposase</fullName>
    </submittedName>
</protein>
<reference evidence="3" key="2">
    <citation type="journal article" date="2014" name="ISME J.">
        <title>Microbial stratification in low pH oxic and suboxic macroscopic growths along an acid mine drainage.</title>
        <authorList>
            <person name="Mendez-Garcia C."/>
            <person name="Mesa V."/>
            <person name="Sprenger R.R."/>
            <person name="Richter M."/>
            <person name="Diez M.S."/>
            <person name="Solano J."/>
            <person name="Bargiela R."/>
            <person name="Golyshina O.V."/>
            <person name="Manteca A."/>
            <person name="Ramos J.L."/>
            <person name="Gallego J.R."/>
            <person name="Llorente I."/>
            <person name="Martins Dos Santos V.A."/>
            <person name="Jensen O.N."/>
            <person name="Pelaez A.I."/>
            <person name="Sanchez J."/>
            <person name="Ferrer M."/>
        </authorList>
    </citation>
    <scope>NUCLEOTIDE SEQUENCE</scope>
</reference>
<evidence type="ECO:0000313" key="3">
    <source>
        <dbReference type="EMBL" id="EQD60230.1"/>
    </source>
</evidence>
<gene>
    <name evidence="3" type="ORF">B1A_10206</name>
</gene>